<proteinExistence type="predicted"/>
<reference evidence="1" key="3">
    <citation type="submission" date="2006-01" db="EMBL/GenBank/DDBJ databases">
        <authorList>
            <person name="Buell R."/>
        </authorList>
    </citation>
    <scope>NUCLEOTIDE SEQUENCE</scope>
</reference>
<protein>
    <submittedName>
        <fullName evidence="1">Uncharacterized protein</fullName>
    </submittedName>
</protein>
<reference evidence="1" key="2">
    <citation type="submission" date="2005-04" db="EMBL/GenBank/DDBJ databases">
        <authorList>
            <person name="Buell C.R."/>
            <person name="Wing R.A."/>
            <person name="McCombie W.A."/>
            <person name="Ouyang S."/>
        </authorList>
    </citation>
    <scope>NUCLEOTIDE SEQUENCE</scope>
</reference>
<organism evidence="1">
    <name type="scientific">Oryza sativa subsp. japonica</name>
    <name type="common">Rice</name>
    <dbReference type="NCBI Taxonomy" id="39947"/>
    <lineage>
        <taxon>Eukaryota</taxon>
        <taxon>Viridiplantae</taxon>
        <taxon>Streptophyta</taxon>
        <taxon>Embryophyta</taxon>
        <taxon>Tracheophyta</taxon>
        <taxon>Spermatophyta</taxon>
        <taxon>Magnoliopsida</taxon>
        <taxon>Liliopsida</taxon>
        <taxon>Poales</taxon>
        <taxon>Poaceae</taxon>
        <taxon>BOP clade</taxon>
        <taxon>Oryzoideae</taxon>
        <taxon>Oryzeae</taxon>
        <taxon>Oryzinae</taxon>
        <taxon>Oryza</taxon>
        <taxon>Oryza sativa</taxon>
    </lineage>
</organism>
<dbReference type="EMBL" id="DP000010">
    <property type="protein sequence ID" value="ABA94766.1"/>
    <property type="molecule type" value="Genomic_DNA"/>
</dbReference>
<dbReference type="AlphaFoldDB" id="Q2R141"/>
<reference evidence="1" key="1">
    <citation type="journal article" date="2005" name="BMC Biol.">
        <title>The sequence of rice chromosomes 11 and 12, rich in disease resistance genes and recent gene duplications.</title>
        <authorList>
            <consortium name="The rice chromosomes 11 and 12 sequencing consortia"/>
        </authorList>
    </citation>
    <scope>NUCLEOTIDE SEQUENCE [LARGE SCALE GENOMIC DNA]</scope>
</reference>
<gene>
    <name evidence="1" type="ordered locus">LOC_Os11g40439</name>
</gene>
<accession>Q2R141</accession>
<evidence type="ECO:0000313" key="1">
    <source>
        <dbReference type="EMBL" id="ABA94766.1"/>
    </source>
</evidence>
<sequence length="45" mass="5171">MYGISRYRLKPSGVVPGIYRGGAELFGRDGLLLYNLRYVIDMKFD</sequence>
<name>Q2R141_ORYSJ</name>